<dbReference type="PANTHER" id="PTHR24416:SF600">
    <property type="entry name" value="PDGF- AND VEGF-RECEPTOR RELATED, ISOFORM J"/>
    <property type="match status" value="1"/>
</dbReference>
<dbReference type="PROSITE" id="PS00109">
    <property type="entry name" value="PROTEIN_KINASE_TYR"/>
    <property type="match status" value="1"/>
</dbReference>
<evidence type="ECO:0000256" key="11">
    <source>
        <dbReference type="SAM" id="Phobius"/>
    </source>
</evidence>
<dbReference type="Pfam" id="PF07714">
    <property type="entry name" value="PK_Tyr_Ser-Thr"/>
    <property type="match status" value="1"/>
</dbReference>
<feature type="transmembrane region" description="Helical" evidence="11">
    <location>
        <begin position="94"/>
        <end position="113"/>
    </location>
</feature>
<dbReference type="CDD" id="cd00192">
    <property type="entry name" value="PTKc"/>
    <property type="match status" value="1"/>
</dbReference>
<evidence type="ECO:0000256" key="10">
    <source>
        <dbReference type="PROSITE-ProRule" id="PRU10141"/>
    </source>
</evidence>
<dbReference type="GO" id="GO:0012505">
    <property type="term" value="C:endomembrane system"/>
    <property type="evidence" value="ECO:0007669"/>
    <property type="project" value="UniProtKB-SubCell"/>
</dbReference>
<dbReference type="GO" id="GO:0005886">
    <property type="term" value="C:plasma membrane"/>
    <property type="evidence" value="ECO:0007669"/>
    <property type="project" value="TreeGrafter"/>
</dbReference>
<proteinExistence type="predicted"/>
<name>A0A8J2LEV4_9HEXA</name>
<sequence>MNNCKPCGGVFLQGACRSIAIADFLSVIFAMIFNIVGTVQAAKDMKGSESDYEVTRKWLIILTVSYFVLYIFFLVMAAVLFIGSVERCRKKCSLYLVVWCVLIIIDIGLFATHEKKISASPLVCVAFACFHAYKMYSLWVVYSFIKEMKSMGDYNDLLRNLNDQEILDFERGDPNCAFIQNTNDSIAASQPFNKEYEIPEDKLAVNKEAILGSGAYGMVLKGKLTQDSGEQMDVAVKTTKPDAAGVAYFKALLLELKIMAYVGSHANIVNLLGAVTKNIRSRELLIVVEFCPNGNLESYLRKNRTNYRDLVQNDTVVSFDWEQEEVEEIDLLRKNYANLHDFSTENLLLWSLQLAKGMQYLGEKRIIHGDLACRNVLLMMDNRVKITDFGLSRKMYNYASYVKKESTPLPWKYMAVEALKDLKFSPMSDVWAYGVTLWELFSLGDSPFAGLLWTSDFAEKLIDGLRLQKPKHATTELYQIMMDCWQLDPHHRPDFEDLKCSFTSILARVNPTEYSDTSQKFCYYNC</sequence>
<keyword evidence="3" id="KW-0808">Transferase</keyword>
<dbReference type="GO" id="GO:0007169">
    <property type="term" value="P:cell surface receptor protein tyrosine kinase signaling pathway"/>
    <property type="evidence" value="ECO:0007669"/>
    <property type="project" value="TreeGrafter"/>
</dbReference>
<keyword evidence="11" id="KW-1133">Transmembrane helix</keyword>
<evidence type="ECO:0000256" key="2">
    <source>
        <dbReference type="ARBA" id="ARBA00004308"/>
    </source>
</evidence>
<dbReference type="GO" id="GO:0004714">
    <property type="term" value="F:transmembrane receptor protein tyrosine kinase activity"/>
    <property type="evidence" value="ECO:0007669"/>
    <property type="project" value="UniProtKB-EC"/>
</dbReference>
<dbReference type="EMBL" id="CAJVCH010555729">
    <property type="protein sequence ID" value="CAG7830411.1"/>
    <property type="molecule type" value="Genomic_DNA"/>
</dbReference>
<dbReference type="GO" id="GO:0043235">
    <property type="term" value="C:receptor complex"/>
    <property type="evidence" value="ECO:0007669"/>
    <property type="project" value="TreeGrafter"/>
</dbReference>
<evidence type="ECO:0000256" key="6">
    <source>
        <dbReference type="ARBA" id="ARBA00022840"/>
    </source>
</evidence>
<dbReference type="PROSITE" id="PS00107">
    <property type="entry name" value="PROTEIN_KINASE_ATP"/>
    <property type="match status" value="1"/>
</dbReference>
<dbReference type="PANTHER" id="PTHR24416">
    <property type="entry name" value="TYROSINE-PROTEIN KINASE RECEPTOR"/>
    <property type="match status" value="1"/>
</dbReference>
<comment type="caution">
    <text evidence="13">The sequence shown here is derived from an EMBL/GenBank/DDBJ whole genome shotgun (WGS) entry which is preliminary data.</text>
</comment>
<evidence type="ECO:0000256" key="8">
    <source>
        <dbReference type="ARBA" id="ARBA00023137"/>
    </source>
</evidence>
<dbReference type="GO" id="GO:0050793">
    <property type="term" value="P:regulation of developmental process"/>
    <property type="evidence" value="ECO:0007669"/>
    <property type="project" value="UniProtKB-ARBA"/>
</dbReference>
<dbReference type="AlphaFoldDB" id="A0A8J2LEV4"/>
<evidence type="ECO:0000256" key="3">
    <source>
        <dbReference type="ARBA" id="ARBA00022679"/>
    </source>
</evidence>
<dbReference type="GO" id="GO:0030182">
    <property type="term" value="P:neuron differentiation"/>
    <property type="evidence" value="ECO:0007669"/>
    <property type="project" value="UniProtKB-ARBA"/>
</dbReference>
<dbReference type="InterPro" id="IPR050122">
    <property type="entry name" value="RTK"/>
</dbReference>
<dbReference type="FunFam" id="1.10.510.10:FF:001512">
    <property type="entry name" value="Receptor tyrosine-protein kinase erbB-2"/>
    <property type="match status" value="1"/>
</dbReference>
<dbReference type="GO" id="GO:0005524">
    <property type="term" value="F:ATP binding"/>
    <property type="evidence" value="ECO:0007669"/>
    <property type="project" value="UniProtKB-UniRule"/>
</dbReference>
<evidence type="ECO:0000313" key="14">
    <source>
        <dbReference type="Proteomes" id="UP000708208"/>
    </source>
</evidence>
<evidence type="ECO:0000313" key="13">
    <source>
        <dbReference type="EMBL" id="CAG7830411.1"/>
    </source>
</evidence>
<feature type="transmembrane region" description="Helical" evidence="11">
    <location>
        <begin position="20"/>
        <end position="39"/>
    </location>
</feature>
<dbReference type="GO" id="GO:0051130">
    <property type="term" value="P:positive regulation of cellular component organization"/>
    <property type="evidence" value="ECO:0007669"/>
    <property type="project" value="UniProtKB-ARBA"/>
</dbReference>
<dbReference type="OrthoDB" id="3256376at2759"/>
<keyword evidence="4 10" id="KW-0547">Nucleotide-binding</keyword>
<evidence type="ECO:0000256" key="7">
    <source>
        <dbReference type="ARBA" id="ARBA00023136"/>
    </source>
</evidence>
<feature type="transmembrane region" description="Helical" evidence="11">
    <location>
        <begin position="59"/>
        <end position="82"/>
    </location>
</feature>
<organism evidence="13 14">
    <name type="scientific">Allacma fusca</name>
    <dbReference type="NCBI Taxonomy" id="39272"/>
    <lineage>
        <taxon>Eukaryota</taxon>
        <taxon>Metazoa</taxon>
        <taxon>Ecdysozoa</taxon>
        <taxon>Arthropoda</taxon>
        <taxon>Hexapoda</taxon>
        <taxon>Collembola</taxon>
        <taxon>Symphypleona</taxon>
        <taxon>Sminthuridae</taxon>
        <taxon>Allacma</taxon>
    </lineage>
</organism>
<dbReference type="InterPro" id="IPR001245">
    <property type="entry name" value="Ser-Thr/Tyr_kinase_cat_dom"/>
</dbReference>
<dbReference type="PROSITE" id="PS50011">
    <property type="entry name" value="PROTEIN_KINASE_DOM"/>
    <property type="match status" value="1"/>
</dbReference>
<keyword evidence="7 11" id="KW-0472">Membrane</keyword>
<comment type="subcellular location">
    <subcellularLocation>
        <location evidence="2">Endomembrane system</location>
    </subcellularLocation>
    <subcellularLocation>
        <location evidence="1">Membrane</location>
        <topology evidence="1">Single-pass membrane protein</topology>
    </subcellularLocation>
</comment>
<dbReference type="InterPro" id="IPR017441">
    <property type="entry name" value="Protein_kinase_ATP_BS"/>
</dbReference>
<feature type="transmembrane region" description="Helical" evidence="11">
    <location>
        <begin position="119"/>
        <end position="142"/>
    </location>
</feature>
<dbReference type="InterPro" id="IPR000719">
    <property type="entry name" value="Prot_kinase_dom"/>
</dbReference>
<feature type="domain" description="Protein kinase" evidence="12">
    <location>
        <begin position="205"/>
        <end position="503"/>
    </location>
</feature>
<evidence type="ECO:0000256" key="9">
    <source>
        <dbReference type="ARBA" id="ARBA00051243"/>
    </source>
</evidence>
<keyword evidence="6 10" id="KW-0067">ATP-binding</keyword>
<accession>A0A8J2LEV4</accession>
<keyword evidence="11" id="KW-0812">Transmembrane</keyword>
<evidence type="ECO:0000256" key="5">
    <source>
        <dbReference type="ARBA" id="ARBA00022777"/>
    </source>
</evidence>
<dbReference type="Proteomes" id="UP000708208">
    <property type="component" value="Unassembled WGS sequence"/>
</dbReference>
<keyword evidence="5" id="KW-0418">Kinase</keyword>
<dbReference type="GO" id="GO:0048468">
    <property type="term" value="P:cell development"/>
    <property type="evidence" value="ECO:0007669"/>
    <property type="project" value="UniProtKB-ARBA"/>
</dbReference>
<keyword evidence="8" id="KW-0829">Tyrosine-protein kinase</keyword>
<gene>
    <name evidence="13" type="ORF">AFUS01_LOCUS40215</name>
</gene>
<comment type="catalytic activity">
    <reaction evidence="9">
        <text>L-tyrosyl-[protein] + ATP = O-phospho-L-tyrosyl-[protein] + ADP + H(+)</text>
        <dbReference type="Rhea" id="RHEA:10596"/>
        <dbReference type="Rhea" id="RHEA-COMP:10136"/>
        <dbReference type="Rhea" id="RHEA-COMP:20101"/>
        <dbReference type="ChEBI" id="CHEBI:15378"/>
        <dbReference type="ChEBI" id="CHEBI:30616"/>
        <dbReference type="ChEBI" id="CHEBI:46858"/>
        <dbReference type="ChEBI" id="CHEBI:61978"/>
        <dbReference type="ChEBI" id="CHEBI:456216"/>
        <dbReference type="EC" id="2.7.10.1"/>
    </reaction>
</comment>
<dbReference type="InterPro" id="IPR008266">
    <property type="entry name" value="Tyr_kinase_AS"/>
</dbReference>
<keyword evidence="14" id="KW-1185">Reference proteome</keyword>
<feature type="binding site" evidence="10">
    <location>
        <position position="237"/>
    </location>
    <ligand>
        <name>ATP</name>
        <dbReference type="ChEBI" id="CHEBI:30616"/>
    </ligand>
</feature>
<evidence type="ECO:0000256" key="1">
    <source>
        <dbReference type="ARBA" id="ARBA00004167"/>
    </source>
</evidence>
<protein>
    <recommendedName>
        <fullName evidence="12">Protein kinase domain-containing protein</fullName>
    </recommendedName>
</protein>
<evidence type="ECO:0000259" key="12">
    <source>
        <dbReference type="PROSITE" id="PS50011"/>
    </source>
</evidence>
<evidence type="ECO:0000256" key="4">
    <source>
        <dbReference type="ARBA" id="ARBA00022741"/>
    </source>
</evidence>
<reference evidence="13" key="1">
    <citation type="submission" date="2021-06" db="EMBL/GenBank/DDBJ databases">
        <authorList>
            <person name="Hodson N. C."/>
            <person name="Mongue J. A."/>
            <person name="Jaron S. K."/>
        </authorList>
    </citation>
    <scope>NUCLEOTIDE SEQUENCE</scope>
</reference>